<organism evidence="3 4">
    <name type="scientific">Streptomyces smyrnaeus</name>
    <dbReference type="NCBI Taxonomy" id="1387713"/>
    <lineage>
        <taxon>Bacteria</taxon>
        <taxon>Bacillati</taxon>
        <taxon>Actinomycetota</taxon>
        <taxon>Actinomycetes</taxon>
        <taxon>Kitasatosporales</taxon>
        <taxon>Streptomycetaceae</taxon>
        <taxon>Streptomyces</taxon>
    </lineage>
</organism>
<reference evidence="3 4" key="1">
    <citation type="submission" date="2021-02" db="EMBL/GenBank/DDBJ databases">
        <title>Streptomyces spirodelae sp. nov., isolated from duckweed.</title>
        <authorList>
            <person name="Saimee Y."/>
            <person name="Duangmal K."/>
        </authorList>
    </citation>
    <scope>NUCLEOTIDE SEQUENCE [LARGE SCALE GENOMIC DNA]</scope>
    <source>
        <strain evidence="3 4">DSM 42105</strain>
    </source>
</reference>
<keyword evidence="4" id="KW-1185">Reference proteome</keyword>
<dbReference type="Proteomes" id="UP000721954">
    <property type="component" value="Unassembled WGS sequence"/>
</dbReference>
<dbReference type="EMBL" id="JAFFZM010000007">
    <property type="protein sequence ID" value="MBO8199257.1"/>
    <property type="molecule type" value="Genomic_DNA"/>
</dbReference>
<name>A0ABS3XV19_9ACTN</name>
<dbReference type="Pfam" id="PF01526">
    <property type="entry name" value="DDE_Tnp_Tn3"/>
    <property type="match status" value="1"/>
</dbReference>
<evidence type="ECO:0000259" key="2">
    <source>
        <dbReference type="Pfam" id="PF01526"/>
    </source>
</evidence>
<gene>
    <name evidence="3" type="ORF">JW613_13250</name>
</gene>
<sequence>MAADGRPPGGGRYRRAGGDRRPRGRWTRARLSADKLGAVGEPESLTWLEATTQATLPRIDLPDLLFEVHSWTGFLDAFGHVSERRTRMEGLLVSLVALLVAESCNIGLAPVIDPENKALTRARLSHVDRNYLRADTITGANAALITAQSRIEPAQMWGGGLLASADGLRFVVPVKSINTGPSPKYYGYKRGVTWLNAVNDQVAGIGAMVVGGTPRDSL</sequence>
<proteinExistence type="predicted"/>
<comment type="caution">
    <text evidence="3">The sequence shown here is derived from an EMBL/GenBank/DDBJ whole genome shotgun (WGS) entry which is preliminary data.</text>
</comment>
<protein>
    <submittedName>
        <fullName evidence="3">Tn3 family transposase</fullName>
    </submittedName>
</protein>
<evidence type="ECO:0000313" key="3">
    <source>
        <dbReference type="EMBL" id="MBO8199257.1"/>
    </source>
</evidence>
<evidence type="ECO:0000256" key="1">
    <source>
        <dbReference type="SAM" id="MobiDB-lite"/>
    </source>
</evidence>
<feature type="domain" description="Tn3 transposase DDE" evidence="2">
    <location>
        <begin position="63"/>
        <end position="217"/>
    </location>
</feature>
<evidence type="ECO:0000313" key="4">
    <source>
        <dbReference type="Proteomes" id="UP000721954"/>
    </source>
</evidence>
<dbReference type="InterPro" id="IPR002513">
    <property type="entry name" value="Tn3_Tnp_DDE_dom"/>
</dbReference>
<accession>A0ABS3XV19</accession>
<feature type="region of interest" description="Disordered" evidence="1">
    <location>
        <begin position="1"/>
        <end position="24"/>
    </location>
</feature>